<dbReference type="InterPro" id="IPR006683">
    <property type="entry name" value="Thioestr_dom"/>
</dbReference>
<sequence length="132" mass="14472">MLQLTYQKPRGKIVLRTLATPACTNVNGNICGGWIMSQMDIGGAILAKEISKGQVVTLKINQMIFIKPINVGDLVSCYAQLVNTGNSSITINVEMWIKKITSKPIGIKYCTTKSTFIFVAINSLGKPRKYTC</sequence>
<dbReference type="SUPFAM" id="SSF54637">
    <property type="entry name" value="Thioesterase/thiol ester dehydrase-isomerase"/>
    <property type="match status" value="1"/>
</dbReference>
<dbReference type="InterPro" id="IPR029069">
    <property type="entry name" value="HotDog_dom_sf"/>
</dbReference>
<evidence type="ECO:0000313" key="6">
    <source>
        <dbReference type="Proteomes" id="UP000317544"/>
    </source>
</evidence>
<evidence type="ECO:0000259" key="4">
    <source>
        <dbReference type="PROSITE" id="PS51770"/>
    </source>
</evidence>
<dbReference type="InterPro" id="IPR040170">
    <property type="entry name" value="Cytosol_ACT"/>
</dbReference>
<proteinExistence type="inferred from homology"/>
<dbReference type="AlphaFoldDB" id="A0A455TA50"/>
<evidence type="ECO:0000256" key="2">
    <source>
        <dbReference type="ARBA" id="ARBA00022801"/>
    </source>
</evidence>
<evidence type="ECO:0000256" key="1">
    <source>
        <dbReference type="ARBA" id="ARBA00010458"/>
    </source>
</evidence>
<organism evidence="5 6">
    <name type="scientific">Buchnera aphidicola</name>
    <name type="common">Nipponaphis monzeni</name>
    <dbReference type="NCBI Taxonomy" id="2495405"/>
    <lineage>
        <taxon>Bacteria</taxon>
        <taxon>Pseudomonadati</taxon>
        <taxon>Pseudomonadota</taxon>
        <taxon>Gammaproteobacteria</taxon>
        <taxon>Enterobacterales</taxon>
        <taxon>Erwiniaceae</taxon>
        <taxon>Buchnera</taxon>
    </lineage>
</organism>
<dbReference type="CDD" id="cd03442">
    <property type="entry name" value="BFIT_BACH"/>
    <property type="match status" value="1"/>
</dbReference>
<dbReference type="Pfam" id="PF03061">
    <property type="entry name" value="4HBT"/>
    <property type="match status" value="1"/>
</dbReference>
<evidence type="ECO:0000313" key="5">
    <source>
        <dbReference type="EMBL" id="BBI01226.1"/>
    </source>
</evidence>
<accession>A0A455TA50</accession>
<dbReference type="PROSITE" id="PS51770">
    <property type="entry name" value="HOTDOG_ACOT"/>
    <property type="match status" value="1"/>
</dbReference>
<protein>
    <submittedName>
        <fullName evidence="5">Esterase</fullName>
    </submittedName>
</protein>
<dbReference type="OrthoDB" id="9801856at2"/>
<dbReference type="RefSeq" id="WP_158344833.1">
    <property type="nucleotide sequence ID" value="NZ_AP019379.1"/>
</dbReference>
<dbReference type="GO" id="GO:0006637">
    <property type="term" value="P:acyl-CoA metabolic process"/>
    <property type="evidence" value="ECO:0007669"/>
    <property type="project" value="TreeGrafter"/>
</dbReference>
<dbReference type="Proteomes" id="UP000317544">
    <property type="component" value="Chromosome"/>
</dbReference>
<dbReference type="EMBL" id="AP019379">
    <property type="protein sequence ID" value="BBI01226.1"/>
    <property type="molecule type" value="Genomic_DNA"/>
</dbReference>
<dbReference type="NCBIfam" id="NF007970">
    <property type="entry name" value="PRK10694.1"/>
    <property type="match status" value="1"/>
</dbReference>
<dbReference type="InterPro" id="IPR033120">
    <property type="entry name" value="HOTDOG_ACOT"/>
</dbReference>
<gene>
    <name evidence="5" type="primary">yciA</name>
    <name evidence="5" type="ORF">BUCNMO_214</name>
</gene>
<dbReference type="PANTHER" id="PTHR11049">
    <property type="entry name" value="ACYL COENZYME A THIOESTER HYDROLASE"/>
    <property type="match status" value="1"/>
</dbReference>
<dbReference type="PANTHER" id="PTHR11049:SF5">
    <property type="entry name" value="ACYL-COA THIOESTER HYDROLASE YCIA"/>
    <property type="match status" value="1"/>
</dbReference>
<evidence type="ECO:0000256" key="3">
    <source>
        <dbReference type="PROSITE-ProRule" id="PRU01106"/>
    </source>
</evidence>
<dbReference type="GO" id="GO:0052816">
    <property type="term" value="F:long-chain fatty acyl-CoA hydrolase activity"/>
    <property type="evidence" value="ECO:0007669"/>
    <property type="project" value="TreeGrafter"/>
</dbReference>
<keyword evidence="6" id="KW-1185">Reference proteome</keyword>
<dbReference type="GO" id="GO:0009062">
    <property type="term" value="P:fatty acid catabolic process"/>
    <property type="evidence" value="ECO:0007669"/>
    <property type="project" value="TreeGrafter"/>
</dbReference>
<name>A0A455TA50_9GAMM</name>
<keyword evidence="2 3" id="KW-0378">Hydrolase</keyword>
<feature type="domain" description="HotDog ACOT-type" evidence="4">
    <location>
        <begin position="9"/>
        <end position="124"/>
    </location>
</feature>
<comment type="similarity">
    <text evidence="1">Belongs to the acyl coenzyme A hydrolase family.</text>
</comment>
<dbReference type="GO" id="GO:0005829">
    <property type="term" value="C:cytosol"/>
    <property type="evidence" value="ECO:0007669"/>
    <property type="project" value="TreeGrafter"/>
</dbReference>
<dbReference type="Gene3D" id="3.10.129.10">
    <property type="entry name" value="Hotdog Thioesterase"/>
    <property type="match status" value="1"/>
</dbReference>
<reference evidence="5 6" key="1">
    <citation type="journal article" date="2019" name="Proc. Natl. Acad. Sci. U.S.A.">
        <title>Exaggeration and cooption of innate immunity for social defense.</title>
        <authorList>
            <person name="Kutsukake M."/>
            <person name="Moriyama M."/>
            <person name="Shigenobu S."/>
            <person name="Meng X.-Y."/>
            <person name="Nikoh N."/>
            <person name="Noda C."/>
            <person name="Kobayashi S."/>
            <person name="Fukatsu T."/>
        </authorList>
    </citation>
    <scope>NUCLEOTIDE SEQUENCE [LARGE SCALE GENOMIC DNA]</scope>
    <source>
        <strain evidence="5 6">Nmo</strain>
    </source>
</reference>